<reference evidence="2" key="1">
    <citation type="journal article" date="2019" name="Int. J. Syst. Evol. Microbiol.">
        <title>The Global Catalogue of Microorganisms (GCM) 10K type strain sequencing project: providing services to taxonomists for standard genome sequencing and annotation.</title>
        <authorList>
            <consortium name="The Broad Institute Genomics Platform"/>
            <consortium name="The Broad Institute Genome Sequencing Center for Infectious Disease"/>
            <person name="Wu L."/>
            <person name="Ma J."/>
        </authorList>
    </citation>
    <scope>NUCLEOTIDE SEQUENCE [LARGE SCALE GENOMIC DNA]</scope>
    <source>
        <strain evidence="2">CCUG 50353</strain>
    </source>
</reference>
<sequence length="81" mass="9598">MVKQITLYTRQSCPLCDEMRLMLELLKEDFPLAIEEVDIEIDDDIHEKYMLMIPVVEYKNQIIQYGNADYVGLYEALDEHV</sequence>
<organism evidence="1 2">
    <name type="scientific">Chryseomicrobium palamuruense</name>
    <dbReference type="NCBI Taxonomy" id="682973"/>
    <lineage>
        <taxon>Bacteria</taxon>
        <taxon>Bacillati</taxon>
        <taxon>Bacillota</taxon>
        <taxon>Bacilli</taxon>
        <taxon>Bacillales</taxon>
        <taxon>Caryophanaceae</taxon>
        <taxon>Chryseomicrobium</taxon>
    </lineage>
</organism>
<proteinExistence type="predicted"/>
<dbReference type="SUPFAM" id="SSF52833">
    <property type="entry name" value="Thioredoxin-like"/>
    <property type="match status" value="1"/>
</dbReference>
<dbReference type="InterPro" id="IPR008554">
    <property type="entry name" value="Glutaredoxin-like"/>
</dbReference>
<evidence type="ECO:0000313" key="1">
    <source>
        <dbReference type="EMBL" id="MFC4355141.1"/>
    </source>
</evidence>
<dbReference type="EMBL" id="JBHSEF010000022">
    <property type="protein sequence ID" value="MFC4355141.1"/>
    <property type="molecule type" value="Genomic_DNA"/>
</dbReference>
<dbReference type="Pfam" id="PF05768">
    <property type="entry name" value="Glrx-like"/>
    <property type="match status" value="1"/>
</dbReference>
<name>A0ABV8UX44_9BACL</name>
<evidence type="ECO:0000313" key="2">
    <source>
        <dbReference type="Proteomes" id="UP001595733"/>
    </source>
</evidence>
<dbReference type="Gene3D" id="3.40.30.10">
    <property type="entry name" value="Glutaredoxin"/>
    <property type="match status" value="1"/>
</dbReference>
<keyword evidence="2" id="KW-1185">Reference proteome</keyword>
<protein>
    <submittedName>
        <fullName evidence="1">Glutaredoxin family protein</fullName>
    </submittedName>
</protein>
<accession>A0ABV8UX44</accession>
<gene>
    <name evidence="1" type="ORF">ACFO0S_08790</name>
</gene>
<dbReference type="Proteomes" id="UP001595733">
    <property type="component" value="Unassembled WGS sequence"/>
</dbReference>
<dbReference type="InterPro" id="IPR036249">
    <property type="entry name" value="Thioredoxin-like_sf"/>
</dbReference>
<comment type="caution">
    <text evidence="1">The sequence shown here is derived from an EMBL/GenBank/DDBJ whole genome shotgun (WGS) entry which is preliminary data.</text>
</comment>
<dbReference type="RefSeq" id="WP_378141502.1">
    <property type="nucleotide sequence ID" value="NZ_JBHSEF010000022.1"/>
</dbReference>